<dbReference type="AlphaFoldDB" id="A0A329LT84"/>
<gene>
    <name evidence="2" type="ORF">DQP57_11855</name>
</gene>
<dbReference type="EMBL" id="QMEV01000020">
    <property type="protein sequence ID" value="RAV11165.1"/>
    <property type="molecule type" value="Genomic_DNA"/>
</dbReference>
<proteinExistence type="predicted"/>
<protein>
    <recommendedName>
        <fullName evidence="1">DUF2249 domain-containing protein</fullName>
    </recommendedName>
</protein>
<dbReference type="InterPro" id="IPR018720">
    <property type="entry name" value="DUF2249"/>
</dbReference>
<evidence type="ECO:0000313" key="2">
    <source>
        <dbReference type="EMBL" id="RAV11165.1"/>
    </source>
</evidence>
<dbReference type="OrthoDB" id="8451629at2"/>
<organism evidence="2 3">
    <name type="scientific">Mycobacterium colombiense</name>
    <dbReference type="NCBI Taxonomy" id="339268"/>
    <lineage>
        <taxon>Bacteria</taxon>
        <taxon>Bacillati</taxon>
        <taxon>Actinomycetota</taxon>
        <taxon>Actinomycetes</taxon>
        <taxon>Mycobacteriales</taxon>
        <taxon>Mycobacteriaceae</taxon>
        <taxon>Mycobacterium</taxon>
        <taxon>Mycobacterium avium complex (MAC)</taxon>
    </lineage>
</organism>
<dbReference type="Pfam" id="PF10006">
    <property type="entry name" value="DUF2249"/>
    <property type="match status" value="1"/>
</dbReference>
<evidence type="ECO:0000313" key="3">
    <source>
        <dbReference type="Proteomes" id="UP000250915"/>
    </source>
</evidence>
<evidence type="ECO:0000259" key="1">
    <source>
        <dbReference type="Pfam" id="PF10006"/>
    </source>
</evidence>
<sequence>MAANELDVRELRKPDKHPTIFATYAALKVGESFVLVNNHDPRHLHDEFEADYPGGYDWEYLDTGPTVWRIRIGKLTDAPPPALHGHLELALEPLESSARQEI</sequence>
<reference evidence="2 3" key="1">
    <citation type="submission" date="2018-06" db="EMBL/GenBank/DDBJ databases">
        <title>NTM in soil in Japan.</title>
        <authorList>
            <person name="Ohya K."/>
        </authorList>
    </citation>
    <scope>NUCLEOTIDE SEQUENCE [LARGE SCALE GENOMIC DNA]</scope>
    <source>
        <strain evidence="2 3">GF28</strain>
    </source>
</reference>
<comment type="caution">
    <text evidence="2">The sequence shown here is derived from an EMBL/GenBank/DDBJ whole genome shotgun (WGS) entry which is preliminary data.</text>
</comment>
<feature type="domain" description="DUF2249" evidence="1">
    <location>
        <begin position="5"/>
        <end position="74"/>
    </location>
</feature>
<name>A0A329LT84_9MYCO</name>
<accession>A0A329LT84</accession>
<dbReference type="RefSeq" id="WP_112633164.1">
    <property type="nucleotide sequence ID" value="NZ_QMEV01000020.1"/>
</dbReference>
<dbReference type="Proteomes" id="UP000250915">
    <property type="component" value="Unassembled WGS sequence"/>
</dbReference>